<protein>
    <recommendedName>
        <fullName evidence="8">Phosphoribosylaminoimidazole-succinocarboxamide synthase</fullName>
        <ecNumber evidence="8">6.3.2.6</ecNumber>
    </recommendedName>
    <alternativeName>
        <fullName evidence="8">SAICAR synthetase</fullName>
    </alternativeName>
</protein>
<evidence type="ECO:0000313" key="10">
    <source>
        <dbReference type="EMBL" id="CAM79454.1"/>
    </source>
</evidence>
<evidence type="ECO:0000256" key="3">
    <source>
        <dbReference type="ARBA" id="ARBA00022598"/>
    </source>
</evidence>
<evidence type="ECO:0000256" key="2">
    <source>
        <dbReference type="ARBA" id="ARBA00010190"/>
    </source>
</evidence>
<dbReference type="GO" id="GO:0009236">
    <property type="term" value="P:cobalamin biosynthetic process"/>
    <property type="evidence" value="ECO:0007669"/>
    <property type="project" value="InterPro"/>
</dbReference>
<dbReference type="Gene3D" id="3.30.200.20">
    <property type="entry name" value="Phosphorylase Kinase, domain 1"/>
    <property type="match status" value="1"/>
</dbReference>
<dbReference type="InterPro" id="IPR028923">
    <property type="entry name" value="SAICAR_synt/ADE2_N"/>
</dbReference>
<dbReference type="SUPFAM" id="SSF56104">
    <property type="entry name" value="SAICAR synthase-like"/>
    <property type="match status" value="1"/>
</dbReference>
<comment type="pathway">
    <text evidence="1 8">Purine metabolism; IMP biosynthesis via de novo pathway; 5-amino-1-(5-phospho-D-ribosyl)imidazole-4-carboxamide from 5-amino-1-(5-phospho-D-ribosyl)imidazole-4-carboxylate: step 1/2.</text>
</comment>
<comment type="similarity">
    <text evidence="2 8">Belongs to the SAICAR synthetase family.</text>
</comment>
<evidence type="ECO:0000256" key="7">
    <source>
        <dbReference type="ARBA" id="ARBA00048475"/>
    </source>
</evidence>
<reference evidence="10 11" key="1">
    <citation type="journal article" date="2007" name="Proc. Natl. Acad. Sci. U.S.A.">
        <title>The Orientia tsutsugamushi genome reveals massive proliferation of conjugative type IV secretion system and host-cell interaction genes.</title>
        <authorList>
            <person name="Cho N.-H."/>
            <person name="Kim H.-R."/>
            <person name="Lee J.-H."/>
            <person name="Kim S.-Y."/>
            <person name="Kim J."/>
            <person name="Cha S."/>
            <person name="Kim S.-Y."/>
            <person name="Darby A.C."/>
            <person name="Fuxelius H.-H."/>
            <person name="Yin J."/>
            <person name="Kim J.H."/>
            <person name="Kim J."/>
            <person name="Lee S.J."/>
            <person name="Koh Y.-S."/>
            <person name="Jang W.-J."/>
            <person name="Park K.-H."/>
            <person name="Andersson S.G.E."/>
            <person name="Choi M.-S."/>
            <person name="Kim I.-S."/>
        </authorList>
    </citation>
    <scope>NUCLEOTIDE SEQUENCE [LARGE SCALE GENOMIC DNA]</scope>
    <source>
        <strain evidence="10 11">Boryong</strain>
    </source>
</reference>
<gene>
    <name evidence="8 10" type="primary">purC</name>
    <name evidence="10" type="ordered locus">OTBS_0388</name>
</gene>
<evidence type="ECO:0000256" key="1">
    <source>
        <dbReference type="ARBA" id="ARBA00004672"/>
    </source>
</evidence>
<keyword evidence="4 8" id="KW-0547">Nucleotide-binding</keyword>
<dbReference type="GO" id="GO:0004639">
    <property type="term" value="F:phosphoribosylaminoimidazolesuccinocarboxamide synthase activity"/>
    <property type="evidence" value="ECO:0007669"/>
    <property type="project" value="UniProtKB-UniRule"/>
</dbReference>
<dbReference type="Gene3D" id="3.30.470.20">
    <property type="entry name" value="ATP-grasp fold, B domain"/>
    <property type="match status" value="1"/>
</dbReference>
<name>A5CCM2_ORITB</name>
<dbReference type="HOGENOM" id="CLU_061495_2_0_5"/>
<evidence type="ECO:0000256" key="5">
    <source>
        <dbReference type="ARBA" id="ARBA00022755"/>
    </source>
</evidence>
<accession>A5CCM2</accession>
<dbReference type="Pfam" id="PF01259">
    <property type="entry name" value="SAICAR_synt"/>
    <property type="match status" value="1"/>
</dbReference>
<comment type="catalytic activity">
    <reaction evidence="7 8">
        <text>5-amino-1-(5-phospho-D-ribosyl)imidazole-4-carboxylate + L-aspartate + ATP = (2S)-2-[5-amino-1-(5-phospho-beta-D-ribosyl)imidazole-4-carboxamido]succinate + ADP + phosphate + 2 H(+)</text>
        <dbReference type="Rhea" id="RHEA:22628"/>
        <dbReference type="ChEBI" id="CHEBI:15378"/>
        <dbReference type="ChEBI" id="CHEBI:29991"/>
        <dbReference type="ChEBI" id="CHEBI:30616"/>
        <dbReference type="ChEBI" id="CHEBI:43474"/>
        <dbReference type="ChEBI" id="CHEBI:58443"/>
        <dbReference type="ChEBI" id="CHEBI:77657"/>
        <dbReference type="ChEBI" id="CHEBI:456216"/>
        <dbReference type="EC" id="6.3.2.6"/>
    </reaction>
</comment>
<dbReference type="UniPathway" id="UPA00074">
    <property type="reaction ID" value="UER00131"/>
</dbReference>
<dbReference type="PANTHER" id="PTHR43599">
    <property type="entry name" value="MULTIFUNCTIONAL PROTEIN ADE2"/>
    <property type="match status" value="1"/>
</dbReference>
<dbReference type="InterPro" id="IPR050089">
    <property type="entry name" value="SAICAR_synthetase"/>
</dbReference>
<dbReference type="GO" id="GO:0005524">
    <property type="term" value="F:ATP binding"/>
    <property type="evidence" value="ECO:0007669"/>
    <property type="project" value="UniProtKB-KW"/>
</dbReference>
<dbReference type="CDD" id="cd01415">
    <property type="entry name" value="SAICAR_synt_PurC"/>
    <property type="match status" value="1"/>
</dbReference>
<dbReference type="eggNOG" id="COG0152">
    <property type="taxonomic scope" value="Bacteria"/>
</dbReference>
<dbReference type="InterPro" id="IPR033934">
    <property type="entry name" value="SAICAR_synt_PurC"/>
</dbReference>
<dbReference type="GO" id="GO:0006189">
    <property type="term" value="P:'de novo' IMP biosynthetic process"/>
    <property type="evidence" value="ECO:0007669"/>
    <property type="project" value="UniProtKB-UniRule"/>
</dbReference>
<sequence>MKIWQSKYMVRLSKEKIFEGNSKIIYRIDEHTLIQFFKDDMRINAEKVIQVSGKGVLNNVISNYIFKRVSMVGINHHLIQKINMREQLIYTLNIIPVKVCITNIASGRYVSQFGIEDGYVFDTPIIDFMVKHGANNYPIINEDQMIKFNWVDYYELKNIKTLALKLYTFLVGMFASINIRLVECQLEFGRINNLSGDIILLADEITPDTCKLWDLQSNCKLGYERACAELDNAIMFYKEIIKRFNLDEYSIE</sequence>
<keyword evidence="5 8" id="KW-0658">Purine biosynthesis</keyword>
<keyword evidence="3 8" id="KW-0436">Ligase</keyword>
<dbReference type="EMBL" id="AM494475">
    <property type="protein sequence ID" value="CAM79454.1"/>
    <property type="molecule type" value="Genomic_DNA"/>
</dbReference>
<evidence type="ECO:0000256" key="6">
    <source>
        <dbReference type="ARBA" id="ARBA00022840"/>
    </source>
</evidence>
<dbReference type="HAMAP" id="MF_00137">
    <property type="entry name" value="SAICAR_synth"/>
    <property type="match status" value="1"/>
</dbReference>
<dbReference type="KEGG" id="ots:OTBS_0388"/>
<dbReference type="EC" id="6.3.2.6" evidence="8"/>
<dbReference type="Proteomes" id="UP000001565">
    <property type="component" value="Chromosome"/>
</dbReference>
<feature type="domain" description="SAICAR synthetase/ADE2 N-terminal" evidence="9">
    <location>
        <begin position="17"/>
        <end position="217"/>
    </location>
</feature>
<dbReference type="PANTHER" id="PTHR43599:SF3">
    <property type="entry name" value="SI:DKEY-6E2.2"/>
    <property type="match status" value="1"/>
</dbReference>
<proteinExistence type="inferred from homology"/>
<evidence type="ECO:0000256" key="8">
    <source>
        <dbReference type="HAMAP-Rule" id="MF_00137"/>
    </source>
</evidence>
<dbReference type="GO" id="GO:0005829">
    <property type="term" value="C:cytosol"/>
    <property type="evidence" value="ECO:0007669"/>
    <property type="project" value="TreeGrafter"/>
</dbReference>
<dbReference type="AlphaFoldDB" id="A5CCM2"/>
<evidence type="ECO:0000259" key="9">
    <source>
        <dbReference type="Pfam" id="PF01259"/>
    </source>
</evidence>
<organism evidence="10 11">
    <name type="scientific">Orientia tsutsugamushi (strain Boryong)</name>
    <name type="common">Rickettsia tsutsugamushi</name>
    <dbReference type="NCBI Taxonomy" id="357244"/>
    <lineage>
        <taxon>Bacteria</taxon>
        <taxon>Pseudomonadati</taxon>
        <taxon>Pseudomonadota</taxon>
        <taxon>Alphaproteobacteria</taxon>
        <taxon>Rickettsiales</taxon>
        <taxon>Rickettsiaceae</taxon>
        <taxon>Rickettsieae</taxon>
        <taxon>Orientia</taxon>
    </lineage>
</organism>
<dbReference type="RefSeq" id="WP_011944448.1">
    <property type="nucleotide sequence ID" value="NC_009488.1"/>
</dbReference>
<keyword evidence="6 8" id="KW-0067">ATP-binding</keyword>
<evidence type="ECO:0000256" key="4">
    <source>
        <dbReference type="ARBA" id="ARBA00022741"/>
    </source>
</evidence>
<evidence type="ECO:0000313" key="11">
    <source>
        <dbReference type="Proteomes" id="UP000001565"/>
    </source>
</evidence>